<protein>
    <submittedName>
        <fullName evidence="2">Uncharacterized protein</fullName>
    </submittedName>
</protein>
<gene>
    <name evidence="2" type="ORF">ACFSFW_10085</name>
</gene>
<evidence type="ECO:0000313" key="3">
    <source>
        <dbReference type="Proteomes" id="UP001597227"/>
    </source>
</evidence>
<organism evidence="2 3">
    <name type="scientific">Fredinandcohnia salidurans</name>
    <dbReference type="NCBI Taxonomy" id="2595041"/>
    <lineage>
        <taxon>Bacteria</taxon>
        <taxon>Bacillati</taxon>
        <taxon>Bacillota</taxon>
        <taxon>Bacilli</taxon>
        <taxon>Bacillales</taxon>
        <taxon>Bacillaceae</taxon>
        <taxon>Fredinandcohnia</taxon>
    </lineage>
</organism>
<name>A0ABW4MRN9_9BACI</name>
<proteinExistence type="predicted"/>
<dbReference type="RefSeq" id="WP_388037664.1">
    <property type="nucleotide sequence ID" value="NZ_JBHUEK010000015.1"/>
</dbReference>
<dbReference type="Proteomes" id="UP001597227">
    <property type="component" value="Unassembled WGS sequence"/>
</dbReference>
<reference evidence="3" key="1">
    <citation type="journal article" date="2019" name="Int. J. Syst. Evol. Microbiol.">
        <title>The Global Catalogue of Microorganisms (GCM) 10K type strain sequencing project: providing services to taxonomists for standard genome sequencing and annotation.</title>
        <authorList>
            <consortium name="The Broad Institute Genomics Platform"/>
            <consortium name="The Broad Institute Genome Sequencing Center for Infectious Disease"/>
            <person name="Wu L."/>
            <person name="Ma J."/>
        </authorList>
    </citation>
    <scope>NUCLEOTIDE SEQUENCE [LARGE SCALE GENOMIC DNA]</scope>
    <source>
        <strain evidence="3">CCUG 15531</strain>
    </source>
</reference>
<accession>A0ABW4MRN9</accession>
<evidence type="ECO:0000256" key="1">
    <source>
        <dbReference type="SAM" id="Phobius"/>
    </source>
</evidence>
<sequence>MMIRTGIAAFLSFFLLLFEGFIVIKLKGYTGIYFGDLHLLVSVLAMNFFFAFTILTHIKMWHQNKDIKESEAEVK</sequence>
<comment type="caution">
    <text evidence="2">The sequence shown here is derived from an EMBL/GenBank/DDBJ whole genome shotgun (WGS) entry which is preliminary data.</text>
</comment>
<keyword evidence="1" id="KW-0472">Membrane</keyword>
<evidence type="ECO:0000313" key="2">
    <source>
        <dbReference type="EMBL" id="MFD1779015.1"/>
    </source>
</evidence>
<keyword evidence="1" id="KW-1133">Transmembrane helix</keyword>
<feature type="transmembrane region" description="Helical" evidence="1">
    <location>
        <begin position="39"/>
        <end position="58"/>
    </location>
</feature>
<keyword evidence="3" id="KW-1185">Reference proteome</keyword>
<dbReference type="EMBL" id="JBHUEK010000015">
    <property type="protein sequence ID" value="MFD1779015.1"/>
    <property type="molecule type" value="Genomic_DNA"/>
</dbReference>
<keyword evidence="1" id="KW-0812">Transmembrane</keyword>